<evidence type="ECO:0000259" key="2">
    <source>
        <dbReference type="Pfam" id="PF01814"/>
    </source>
</evidence>
<keyword evidence="4" id="KW-1185">Reference proteome</keyword>
<organism evidence="3 4">
    <name type="scientific">Chondromyces apiculatus DSM 436</name>
    <dbReference type="NCBI Taxonomy" id="1192034"/>
    <lineage>
        <taxon>Bacteria</taxon>
        <taxon>Pseudomonadati</taxon>
        <taxon>Myxococcota</taxon>
        <taxon>Polyangia</taxon>
        <taxon>Polyangiales</taxon>
        <taxon>Polyangiaceae</taxon>
        <taxon>Chondromyces</taxon>
    </lineage>
</organism>
<feature type="region of interest" description="Disordered" evidence="1">
    <location>
        <begin position="159"/>
        <end position="333"/>
    </location>
</feature>
<dbReference type="eggNOG" id="COG5592">
    <property type="taxonomic scope" value="Bacteria"/>
</dbReference>
<feature type="compositionally biased region" description="Low complexity" evidence="1">
    <location>
        <begin position="175"/>
        <end position="198"/>
    </location>
</feature>
<feature type="compositionally biased region" description="Low complexity" evidence="1">
    <location>
        <begin position="237"/>
        <end position="257"/>
    </location>
</feature>
<evidence type="ECO:0000256" key="1">
    <source>
        <dbReference type="SAM" id="MobiDB-lite"/>
    </source>
</evidence>
<feature type="compositionally biased region" description="Polar residues" evidence="1">
    <location>
        <begin position="262"/>
        <end position="274"/>
    </location>
</feature>
<dbReference type="PANTHER" id="PTHR35585:SF1">
    <property type="entry name" value="HHE DOMAIN PROTEIN (AFU_ORTHOLOGUE AFUA_4G00730)"/>
    <property type="match status" value="1"/>
</dbReference>
<dbReference type="CDD" id="cd12108">
    <property type="entry name" value="Hr-like"/>
    <property type="match status" value="1"/>
</dbReference>
<evidence type="ECO:0000313" key="3">
    <source>
        <dbReference type="EMBL" id="EYF03604.1"/>
    </source>
</evidence>
<dbReference type="RefSeq" id="WP_052375942.1">
    <property type="nucleotide sequence ID" value="NZ_ASRX01000044.1"/>
</dbReference>
<dbReference type="PANTHER" id="PTHR35585">
    <property type="entry name" value="HHE DOMAIN PROTEIN (AFU_ORTHOLOGUE AFUA_4G00730)"/>
    <property type="match status" value="1"/>
</dbReference>
<comment type="caution">
    <text evidence="3">The sequence shown here is derived from an EMBL/GenBank/DDBJ whole genome shotgun (WGS) entry which is preliminary data.</text>
</comment>
<sequence length="333" mass="35832">MKATELLKTQHKEVDALFEKIKEAKPEEARGLVEQLATSLVAHSNIEKEIFYPSVRNALEDAKLHEAYDEHALVEFQLQKLLTTAPGDESFHARCDVLKEVVTHHVKEEEKEMFPQIEQRVGEEQLEQMGQQMEMRFEQIRQDDIHALLATAVQEAVAEAMPGTQRKGRAKATTRKPGATTRATRTTRGKAVTGTASRGAGGKRAAPKRGAAKGTGSARTASGRSTAKRGGAKETTGKSTTSRRSTAKSSTAKSTAGKRGGSRSTATESTGGKDTTSGRSTGKRGTTARATSTSTRRSTARGQTRTQGRSQRRTPTRRTGSAKGGRRPSSTAG</sequence>
<gene>
    <name evidence="3" type="ORF">CAP_5395</name>
</gene>
<dbReference type="AlphaFoldDB" id="A0A017T2Z3"/>
<accession>A0A017T2Z3</accession>
<dbReference type="Gene3D" id="1.20.120.520">
    <property type="entry name" value="nmb1532 protein domain like"/>
    <property type="match status" value="1"/>
</dbReference>
<dbReference type="InterPro" id="IPR012312">
    <property type="entry name" value="Hemerythrin-like"/>
</dbReference>
<dbReference type="EMBL" id="ASRX01000044">
    <property type="protein sequence ID" value="EYF03604.1"/>
    <property type="molecule type" value="Genomic_DNA"/>
</dbReference>
<dbReference type="Proteomes" id="UP000019678">
    <property type="component" value="Unassembled WGS sequence"/>
</dbReference>
<dbReference type="Pfam" id="PF01814">
    <property type="entry name" value="Hemerythrin"/>
    <property type="match status" value="1"/>
</dbReference>
<feature type="compositionally biased region" description="Low complexity" evidence="1">
    <location>
        <begin position="275"/>
        <end position="309"/>
    </location>
</feature>
<reference evidence="3 4" key="1">
    <citation type="submission" date="2013-05" db="EMBL/GenBank/DDBJ databases">
        <title>Genome assembly of Chondromyces apiculatus DSM 436.</title>
        <authorList>
            <person name="Sharma G."/>
            <person name="Khatri I."/>
            <person name="Kaur C."/>
            <person name="Mayilraj S."/>
            <person name="Subramanian S."/>
        </authorList>
    </citation>
    <scope>NUCLEOTIDE SEQUENCE [LARGE SCALE GENOMIC DNA]</scope>
    <source>
        <strain evidence="3 4">DSM 436</strain>
    </source>
</reference>
<feature type="domain" description="Hemerythrin-like" evidence="2">
    <location>
        <begin position="4"/>
        <end position="117"/>
    </location>
</feature>
<proteinExistence type="predicted"/>
<name>A0A017T2Z3_9BACT</name>
<protein>
    <submittedName>
        <fullName evidence="3">Hemerythrin HHE cation binding protein</fullName>
    </submittedName>
</protein>
<evidence type="ECO:0000313" key="4">
    <source>
        <dbReference type="Proteomes" id="UP000019678"/>
    </source>
</evidence>